<evidence type="ECO:0000313" key="3">
    <source>
        <dbReference type="EMBL" id="SYZ68950.1"/>
    </source>
</evidence>
<keyword evidence="2" id="KW-0472">Membrane</keyword>
<feature type="transmembrane region" description="Helical" evidence="2">
    <location>
        <begin position="206"/>
        <end position="229"/>
    </location>
</feature>
<name>A0A3P3ZF95_LEIBR</name>
<dbReference type="VEuPathDB" id="TriTrypDB:LbrM.33.0170"/>
<evidence type="ECO:0000313" key="4">
    <source>
        <dbReference type="Proteomes" id="UP000319462"/>
    </source>
</evidence>
<accession>A0A3P3ZF95</accession>
<dbReference type="Proteomes" id="UP000319462">
    <property type="component" value="Chromosome 33"/>
</dbReference>
<dbReference type="AlphaFoldDB" id="A0A3P3ZF95"/>
<evidence type="ECO:0000256" key="1">
    <source>
        <dbReference type="SAM" id="MobiDB-lite"/>
    </source>
</evidence>
<feature type="transmembrane region" description="Helical" evidence="2">
    <location>
        <begin position="386"/>
        <end position="406"/>
    </location>
</feature>
<feature type="compositionally biased region" description="Polar residues" evidence="1">
    <location>
        <begin position="1"/>
        <end position="10"/>
    </location>
</feature>
<dbReference type="EMBL" id="LS997632">
    <property type="protein sequence ID" value="SYZ68950.1"/>
    <property type="molecule type" value="Genomic_DNA"/>
</dbReference>
<proteinExistence type="predicted"/>
<keyword evidence="2" id="KW-1133">Transmembrane helix</keyword>
<organism evidence="3 4">
    <name type="scientific">Leishmania braziliensis MHOM/BR/75/M2904</name>
    <dbReference type="NCBI Taxonomy" id="420245"/>
    <lineage>
        <taxon>Eukaryota</taxon>
        <taxon>Discoba</taxon>
        <taxon>Euglenozoa</taxon>
        <taxon>Kinetoplastea</taxon>
        <taxon>Metakinetoplastina</taxon>
        <taxon>Trypanosomatida</taxon>
        <taxon>Trypanosomatidae</taxon>
        <taxon>Leishmaniinae</taxon>
        <taxon>Leishmania</taxon>
        <taxon>Leishmania braziliensis species complex</taxon>
    </lineage>
</organism>
<dbReference type="KEGG" id="lbz:LBRM_33_0170"/>
<keyword evidence="2" id="KW-0812">Transmembrane</keyword>
<protein>
    <submittedName>
        <fullName evidence="3">Hypothetical_protein</fullName>
    </submittedName>
</protein>
<reference evidence="3 4" key="1">
    <citation type="submission" date="2018-09" db="EMBL/GenBank/DDBJ databases">
        <authorList>
            <person name="Peiro R."/>
            <person name="Begona"/>
            <person name="Cbmso G."/>
            <person name="Lopez M."/>
            <person name="Gonzalez S."/>
        </authorList>
    </citation>
    <scope>NUCLEOTIDE SEQUENCE [LARGE SCALE GENOMIC DNA]</scope>
</reference>
<feature type="transmembrane region" description="Helical" evidence="2">
    <location>
        <begin position="111"/>
        <end position="133"/>
    </location>
</feature>
<dbReference type="RefSeq" id="XP_001567787.1">
    <property type="nucleotide sequence ID" value="XM_001567737.1"/>
</dbReference>
<evidence type="ECO:0000256" key="2">
    <source>
        <dbReference type="SAM" id="Phobius"/>
    </source>
</evidence>
<feature type="region of interest" description="Disordered" evidence="1">
    <location>
        <begin position="1"/>
        <end position="22"/>
    </location>
</feature>
<feature type="transmembrane region" description="Helical" evidence="2">
    <location>
        <begin position="175"/>
        <end position="194"/>
    </location>
</feature>
<gene>
    <name evidence="3" type="ORF">LBRM2904_33.0160</name>
</gene>
<sequence>MLTGDKTQTPGEEARRHDISADSQISPMSVEGSIGVEVHVVSPLRKQRKLVMVPSSRGDALFTTTANMPFADAGSLVFPTCTSAVRLSSFRGQWVYVVQAFQFSLTEPGMALVATVILFTISLIGCITVFFIAPSLTTSLATRIHESLDRVVSQGEMDTLPASWMPSVVSMMQNGLRAVLAPSVLLGAAGMWVLGDPERRRPGKLLMGYGLLVFIHGLMLLYLFLSVFFSGQLGVWQNKFLQLFQDVLGKLDGNVGQCIWEYAYSCSGFSSCCVTNTSALSMSDEELLRDAEVWRSLCFVTMWNGTALTRRHRHGEGDIFVDITKAVRDGCGEITTQMDPNEDYPLYSTACALASGSAMITPSHSTSCEDFFIGHFSSTIGFDMCLLFGMTVCSLVTGVVVLITHYQRPRMSEFMPVNTPSASSNESAMMVNVEASGDYRGANRKLS</sequence>